<accession>A0A3N4LJI5</accession>
<evidence type="ECO:0000313" key="2">
    <source>
        <dbReference type="Proteomes" id="UP000267821"/>
    </source>
</evidence>
<dbReference type="AlphaFoldDB" id="A0A3N4LJI5"/>
<dbReference type="EMBL" id="ML121567">
    <property type="protein sequence ID" value="RPB20811.1"/>
    <property type="molecule type" value="Genomic_DNA"/>
</dbReference>
<reference evidence="1 2" key="1">
    <citation type="journal article" date="2018" name="Nat. Ecol. Evol.">
        <title>Pezizomycetes genomes reveal the molecular basis of ectomycorrhizal truffle lifestyle.</title>
        <authorList>
            <person name="Murat C."/>
            <person name="Payen T."/>
            <person name="Noel B."/>
            <person name="Kuo A."/>
            <person name="Morin E."/>
            <person name="Chen J."/>
            <person name="Kohler A."/>
            <person name="Krizsan K."/>
            <person name="Balestrini R."/>
            <person name="Da Silva C."/>
            <person name="Montanini B."/>
            <person name="Hainaut M."/>
            <person name="Levati E."/>
            <person name="Barry K.W."/>
            <person name="Belfiori B."/>
            <person name="Cichocki N."/>
            <person name="Clum A."/>
            <person name="Dockter R.B."/>
            <person name="Fauchery L."/>
            <person name="Guy J."/>
            <person name="Iotti M."/>
            <person name="Le Tacon F."/>
            <person name="Lindquist E.A."/>
            <person name="Lipzen A."/>
            <person name="Malagnac F."/>
            <person name="Mello A."/>
            <person name="Molinier V."/>
            <person name="Miyauchi S."/>
            <person name="Poulain J."/>
            <person name="Riccioni C."/>
            <person name="Rubini A."/>
            <person name="Sitrit Y."/>
            <person name="Splivallo R."/>
            <person name="Traeger S."/>
            <person name="Wang M."/>
            <person name="Zifcakova L."/>
            <person name="Wipf D."/>
            <person name="Zambonelli A."/>
            <person name="Paolocci F."/>
            <person name="Nowrousian M."/>
            <person name="Ottonello S."/>
            <person name="Baldrian P."/>
            <person name="Spatafora J.W."/>
            <person name="Henrissat B."/>
            <person name="Nagy L.G."/>
            <person name="Aury J.M."/>
            <person name="Wincker P."/>
            <person name="Grigoriev I.V."/>
            <person name="Bonfante P."/>
            <person name="Martin F.M."/>
        </authorList>
    </citation>
    <scope>NUCLEOTIDE SEQUENCE [LARGE SCALE GENOMIC DNA]</scope>
    <source>
        <strain evidence="1 2">ATCC MYA-4762</strain>
    </source>
</reference>
<evidence type="ECO:0000313" key="1">
    <source>
        <dbReference type="EMBL" id="RPB20811.1"/>
    </source>
</evidence>
<organism evidence="1 2">
    <name type="scientific">Terfezia boudieri ATCC MYA-4762</name>
    <dbReference type="NCBI Taxonomy" id="1051890"/>
    <lineage>
        <taxon>Eukaryota</taxon>
        <taxon>Fungi</taxon>
        <taxon>Dikarya</taxon>
        <taxon>Ascomycota</taxon>
        <taxon>Pezizomycotina</taxon>
        <taxon>Pezizomycetes</taxon>
        <taxon>Pezizales</taxon>
        <taxon>Pezizaceae</taxon>
        <taxon>Terfezia</taxon>
    </lineage>
</organism>
<name>A0A3N4LJI5_9PEZI</name>
<dbReference type="Proteomes" id="UP000267821">
    <property type="component" value="Unassembled WGS sequence"/>
</dbReference>
<protein>
    <submittedName>
        <fullName evidence="1">Uncharacterized protein</fullName>
    </submittedName>
</protein>
<proteinExistence type="predicted"/>
<sequence>MTTDFNPFTALFTTSELSLSRALNSLLPPSVRAAEIPSFKPKSELGPDDHHSDGEGGSMISLKLFNVTHLPPREIVKRLATTLNSTLGITFFIVEPPAEVENLVDRVYSHCDHYNLARRQQRAYGLSMAAMKLPQPPSTCEICEILAMAAVGSQYDRQASASLRQACFHSARFGLDDAIEEAEEADAGDEVHYRVLRLLILLAIYQILEKRGSCWRYIGTSL</sequence>
<dbReference type="InParanoid" id="A0A3N4LJI5"/>
<gene>
    <name evidence="1" type="ORF">L211DRAFT_841314</name>
</gene>
<keyword evidence="2" id="KW-1185">Reference proteome</keyword>